<proteinExistence type="predicted"/>
<keyword evidence="3" id="KW-1185">Reference proteome</keyword>
<feature type="region of interest" description="Disordered" evidence="1">
    <location>
        <begin position="92"/>
        <end position="121"/>
    </location>
</feature>
<name>A0A7R8UBU7_HERIL</name>
<evidence type="ECO:0000256" key="1">
    <source>
        <dbReference type="SAM" id="MobiDB-lite"/>
    </source>
</evidence>
<gene>
    <name evidence="2" type="ORF">HERILL_LOCUS436</name>
</gene>
<dbReference type="InParanoid" id="A0A7R8UBU7"/>
<feature type="compositionally biased region" description="Acidic residues" evidence="1">
    <location>
        <begin position="94"/>
        <end position="106"/>
    </location>
</feature>
<dbReference type="AlphaFoldDB" id="A0A7R8UBU7"/>
<protein>
    <submittedName>
        <fullName evidence="2">Uncharacterized protein</fullName>
    </submittedName>
</protein>
<sequence length="134" mass="15871">MDPMQFYIEEIARCRQVQTEMEALLETMNNQYTNKVLPYITEFPDKRVIAQKLYDQASFLTDLMRENLQQIHYMEEQINHFREFLNPRWHHEDDDGYASGDDDVSGDNDIPMNEEHESSGYETECALEIDLGNI</sequence>
<accession>A0A7R8UBU7</accession>
<organism evidence="2 3">
    <name type="scientific">Hermetia illucens</name>
    <name type="common">Black soldier fly</name>
    <dbReference type="NCBI Taxonomy" id="343691"/>
    <lineage>
        <taxon>Eukaryota</taxon>
        <taxon>Metazoa</taxon>
        <taxon>Ecdysozoa</taxon>
        <taxon>Arthropoda</taxon>
        <taxon>Hexapoda</taxon>
        <taxon>Insecta</taxon>
        <taxon>Pterygota</taxon>
        <taxon>Neoptera</taxon>
        <taxon>Endopterygota</taxon>
        <taxon>Diptera</taxon>
        <taxon>Brachycera</taxon>
        <taxon>Stratiomyomorpha</taxon>
        <taxon>Stratiomyidae</taxon>
        <taxon>Hermetiinae</taxon>
        <taxon>Hermetia</taxon>
    </lineage>
</organism>
<evidence type="ECO:0000313" key="2">
    <source>
        <dbReference type="EMBL" id="CAD7077059.1"/>
    </source>
</evidence>
<evidence type="ECO:0000313" key="3">
    <source>
        <dbReference type="Proteomes" id="UP000594454"/>
    </source>
</evidence>
<dbReference type="Proteomes" id="UP000594454">
    <property type="component" value="Chromosome 1"/>
</dbReference>
<reference evidence="2 3" key="1">
    <citation type="submission" date="2020-11" db="EMBL/GenBank/DDBJ databases">
        <authorList>
            <person name="Wallbank WR R."/>
            <person name="Pardo Diaz C."/>
            <person name="Kozak K."/>
            <person name="Martin S."/>
            <person name="Jiggins C."/>
            <person name="Moest M."/>
            <person name="Warren A I."/>
            <person name="Generalovic N T."/>
            <person name="Byers J.R.P. K."/>
            <person name="Montejo-Kovacevich G."/>
            <person name="Yen C E."/>
        </authorList>
    </citation>
    <scope>NUCLEOTIDE SEQUENCE [LARGE SCALE GENOMIC DNA]</scope>
</reference>
<dbReference type="EMBL" id="LR899009">
    <property type="protein sequence ID" value="CAD7077059.1"/>
    <property type="molecule type" value="Genomic_DNA"/>
</dbReference>